<protein>
    <submittedName>
        <fullName evidence="2">Uncharacterized protein</fullName>
    </submittedName>
</protein>
<evidence type="ECO:0000313" key="3">
    <source>
        <dbReference type="Proteomes" id="UP001497482"/>
    </source>
</evidence>
<dbReference type="Proteomes" id="UP001497482">
    <property type="component" value="Chromosome 22"/>
</dbReference>
<feature type="region of interest" description="Disordered" evidence="1">
    <location>
        <begin position="42"/>
        <end position="62"/>
    </location>
</feature>
<evidence type="ECO:0000313" key="2">
    <source>
        <dbReference type="EMBL" id="CAL1598715.1"/>
    </source>
</evidence>
<reference evidence="2 3" key="1">
    <citation type="submission" date="2024-04" db="EMBL/GenBank/DDBJ databases">
        <authorList>
            <person name="Waldvogel A.-M."/>
            <person name="Schoenle A."/>
        </authorList>
    </citation>
    <scope>NUCLEOTIDE SEQUENCE [LARGE SCALE GENOMIC DNA]</scope>
</reference>
<dbReference type="AlphaFoldDB" id="A0AAV2L8K9"/>
<dbReference type="EMBL" id="OZ035844">
    <property type="protein sequence ID" value="CAL1598715.1"/>
    <property type="molecule type" value="Genomic_DNA"/>
</dbReference>
<keyword evidence="3" id="KW-1185">Reference proteome</keyword>
<evidence type="ECO:0000256" key="1">
    <source>
        <dbReference type="SAM" id="MobiDB-lite"/>
    </source>
</evidence>
<accession>A0AAV2L8K9</accession>
<name>A0AAV2L8K9_KNICA</name>
<sequence>MHHRTSQDRIERRDRLTVLTPLSPLKTQLVFAACLMELSGREDRVPEVRSSPGVAAGRQKGNGQCFFSHLPTGASYRQVFRVTKDDPERDAIMKGPVKQP</sequence>
<organism evidence="2 3">
    <name type="scientific">Knipowitschia caucasica</name>
    <name type="common">Caucasian dwarf goby</name>
    <name type="synonym">Pomatoschistus caucasicus</name>
    <dbReference type="NCBI Taxonomy" id="637954"/>
    <lineage>
        <taxon>Eukaryota</taxon>
        <taxon>Metazoa</taxon>
        <taxon>Chordata</taxon>
        <taxon>Craniata</taxon>
        <taxon>Vertebrata</taxon>
        <taxon>Euteleostomi</taxon>
        <taxon>Actinopterygii</taxon>
        <taxon>Neopterygii</taxon>
        <taxon>Teleostei</taxon>
        <taxon>Neoteleostei</taxon>
        <taxon>Acanthomorphata</taxon>
        <taxon>Gobiaria</taxon>
        <taxon>Gobiiformes</taxon>
        <taxon>Gobioidei</taxon>
        <taxon>Gobiidae</taxon>
        <taxon>Gobiinae</taxon>
        <taxon>Knipowitschia</taxon>
    </lineage>
</organism>
<proteinExistence type="predicted"/>
<gene>
    <name evidence="2" type="ORF">KC01_LOCUS27078</name>
</gene>